<dbReference type="InterPro" id="IPR042229">
    <property type="entry name" value="Listeria/Bacterioides_rpt_sf"/>
</dbReference>
<dbReference type="AlphaFoldDB" id="A0A4P8IGI1"/>
<dbReference type="Gene3D" id="2.60.40.4270">
    <property type="entry name" value="Listeria-Bacteroides repeat domain"/>
    <property type="match status" value="3"/>
</dbReference>
<accession>A0A4P8IGI1</accession>
<organism evidence="3 4">
    <name type="scientific">Anaerostipes rhamnosivorans</name>
    <dbReference type="NCBI Taxonomy" id="1229621"/>
    <lineage>
        <taxon>Bacteria</taxon>
        <taxon>Bacillati</taxon>
        <taxon>Bacillota</taxon>
        <taxon>Clostridia</taxon>
        <taxon>Lachnospirales</taxon>
        <taxon>Lachnospiraceae</taxon>
        <taxon>Anaerostipes</taxon>
    </lineage>
</organism>
<evidence type="ECO:0000256" key="1">
    <source>
        <dbReference type="ARBA" id="ARBA00004196"/>
    </source>
</evidence>
<reference evidence="3 4" key="1">
    <citation type="submission" date="2019-05" db="EMBL/GenBank/DDBJ databases">
        <title>Complete genome sequencing of Anaerostipes rhamnosivorans.</title>
        <authorList>
            <person name="Bui T.P.N."/>
            <person name="de Vos W.M."/>
        </authorList>
    </citation>
    <scope>NUCLEOTIDE SEQUENCE [LARGE SCALE GENOMIC DNA]</scope>
    <source>
        <strain evidence="3 4">1y2</strain>
    </source>
</reference>
<feature type="chain" id="PRO_5039576101" evidence="2">
    <location>
        <begin position="32"/>
        <end position="808"/>
    </location>
</feature>
<dbReference type="InterPro" id="IPR013378">
    <property type="entry name" value="InlB-like_B-rpt"/>
</dbReference>
<dbReference type="Proteomes" id="UP000298653">
    <property type="component" value="Chromosome"/>
</dbReference>
<dbReference type="KEGG" id="arf:AR1Y2_1490"/>
<dbReference type="Pfam" id="PF09479">
    <property type="entry name" value="Flg_new"/>
    <property type="match status" value="3"/>
</dbReference>
<gene>
    <name evidence="3" type="ORF">AR1Y2_1490</name>
</gene>
<keyword evidence="2" id="KW-0732">Signal</keyword>
<evidence type="ECO:0000313" key="4">
    <source>
        <dbReference type="Proteomes" id="UP000298653"/>
    </source>
</evidence>
<keyword evidence="4" id="KW-1185">Reference proteome</keyword>
<dbReference type="GO" id="GO:0030313">
    <property type="term" value="C:cell envelope"/>
    <property type="evidence" value="ECO:0007669"/>
    <property type="project" value="UniProtKB-SubCell"/>
</dbReference>
<feature type="signal peptide" evidence="2">
    <location>
        <begin position="1"/>
        <end position="31"/>
    </location>
</feature>
<proteinExistence type="predicted"/>
<dbReference type="EMBL" id="CP040058">
    <property type="protein sequence ID" value="QCP34944.1"/>
    <property type="molecule type" value="Genomic_DNA"/>
</dbReference>
<evidence type="ECO:0000313" key="3">
    <source>
        <dbReference type="EMBL" id="QCP34944.1"/>
    </source>
</evidence>
<name>A0A4P8IGI1_9FIRM</name>
<comment type="subcellular location">
    <subcellularLocation>
        <location evidence="1">Cell envelope</location>
    </subcellularLocation>
</comment>
<dbReference type="OrthoDB" id="1741965at2"/>
<sequence length="808" mass="90401">MKGKKKQWWKRLLCIVLGCTMLLPGTVPVLAYSSETADWKTMNKSGKFYFQIKGDGKTSKVWINVKHSKDIGWDYFTNNSSTWTCSLSGTNNHNIKLKVSSVKTKQSSDNAYTVFVFTLSYTQSAHYKKSSADYDKPDGLRLNYREYTKDGGDGDITSDAPLVHSNTTRNITIQVNSRCMGINNTDSKGGNKKLYTGCGTTLNFTRPNRTVTFSNGYGGNVATKTVADGAYVTAPGNPTRYGYNFTSWTGTVGAIVCANRTHTAQWTPWRHTVAYNANGGTGTPGSQTKTYGQSLSISQTTPIRHGYNFKNWNTAQNGTGTAYGKNSNYAHDQNGGTVTLYAQWNPWKGTIAYNANGGNGAPGNQTKIYGQSLTLTGSVPIRAGYEFVCWNTKQDGTGTSYLPGQIYGGEIIKDNDTIPLYAQWKEIYRVQYESAEDAKGDVPEQVQTVEKDVRLQKNNFEVSNAKFMSWNLFKSGITSPKKHAEGETMSYEQLREESDNSVKGTVTRMYAKSVQMSSQPASVKSMAGSILPTNDFTMQAQWDRFPELYLNDPVTVLENEKVTGKDLRKLIKICTDNEDGDMLDHVKLIKIEYDKSSMGYQPETKTFDNIPETETIDTYFKHLKKDEMVDIHVTFRVEDSAGNVTEKKGIVHVKYNHPPVIKAHDLGYFDQELSDAEKVLQEIQKNPVVTDKEDDEQGKKLEAVICDPEKFGKEEVKNLHRGTQAIIYSATDSLGKTSTLKVQVYIAGSNPYENAPLRYSRFISKKFLNTLDENSRWRTKEEYKEALETSLNRTEPVMTVEFQSGSTN</sequence>
<protein>
    <submittedName>
        <fullName evidence="3">Cell wall-binding domain</fullName>
    </submittedName>
</protein>
<evidence type="ECO:0000256" key="2">
    <source>
        <dbReference type="SAM" id="SignalP"/>
    </source>
</evidence>
<dbReference type="RefSeq" id="WP_137328389.1">
    <property type="nucleotide sequence ID" value="NZ_CP040058.1"/>
</dbReference>